<evidence type="ECO:0000256" key="1">
    <source>
        <dbReference type="SAM" id="MobiDB-lite"/>
    </source>
</evidence>
<evidence type="ECO:0000313" key="2">
    <source>
        <dbReference type="EMBL" id="PRP83628.1"/>
    </source>
</evidence>
<dbReference type="Proteomes" id="UP000241769">
    <property type="component" value="Unassembled WGS sequence"/>
</dbReference>
<name>A0A2P6NI39_9EUKA</name>
<reference evidence="2 3" key="1">
    <citation type="journal article" date="2018" name="Genome Biol. Evol.">
        <title>Multiple Roots of Fruiting Body Formation in Amoebozoa.</title>
        <authorList>
            <person name="Hillmann F."/>
            <person name="Forbes G."/>
            <person name="Novohradska S."/>
            <person name="Ferling I."/>
            <person name="Riege K."/>
            <person name="Groth M."/>
            <person name="Westermann M."/>
            <person name="Marz M."/>
            <person name="Spaller T."/>
            <person name="Winckler T."/>
            <person name="Schaap P."/>
            <person name="Glockner G."/>
        </authorList>
    </citation>
    <scope>NUCLEOTIDE SEQUENCE [LARGE SCALE GENOMIC DNA]</scope>
    <source>
        <strain evidence="2 3">Jena</strain>
    </source>
</reference>
<dbReference type="EMBL" id="MDYQ01000079">
    <property type="protein sequence ID" value="PRP83628.1"/>
    <property type="molecule type" value="Genomic_DNA"/>
</dbReference>
<feature type="region of interest" description="Disordered" evidence="1">
    <location>
        <begin position="85"/>
        <end position="104"/>
    </location>
</feature>
<organism evidence="2 3">
    <name type="scientific">Planoprotostelium fungivorum</name>
    <dbReference type="NCBI Taxonomy" id="1890364"/>
    <lineage>
        <taxon>Eukaryota</taxon>
        <taxon>Amoebozoa</taxon>
        <taxon>Evosea</taxon>
        <taxon>Variosea</taxon>
        <taxon>Cavosteliida</taxon>
        <taxon>Cavosteliaceae</taxon>
        <taxon>Planoprotostelium</taxon>
    </lineage>
</organism>
<evidence type="ECO:0000313" key="3">
    <source>
        <dbReference type="Proteomes" id="UP000241769"/>
    </source>
</evidence>
<dbReference type="AlphaFoldDB" id="A0A2P6NI39"/>
<accession>A0A2P6NI39</accession>
<proteinExistence type="predicted"/>
<comment type="caution">
    <text evidence="2">The sequence shown here is derived from an EMBL/GenBank/DDBJ whole genome shotgun (WGS) entry which is preliminary data.</text>
</comment>
<dbReference type="InParanoid" id="A0A2P6NI39"/>
<protein>
    <submittedName>
        <fullName evidence="2">Uncharacterized protein</fullName>
    </submittedName>
</protein>
<keyword evidence="3" id="KW-1185">Reference proteome</keyword>
<sequence length="124" mass="13324">MSIEVACWCGKLRIDLNSEGQGGSNLSGDVVTETPEKMTARENTALNLTNSPRLKEPSPLLSRSLDNLLDPNALSLSPGVVRGLTPAMDIQSPPKSPITSPTLGFRVQIKTHTFSPKASPRMKI</sequence>
<gene>
    <name evidence="2" type="ORF">PROFUN_08354</name>
</gene>